<proteinExistence type="inferred from homology"/>
<sequence length="97" mass="10639">MTLFSARNPRILLLPLLIGLLLASYSQIASSQSAFCGEKCKVRCSKASAHDRCLRDCGVCCKVCACVPSGTYGNKDECPCYRDKYTGVGQRRRPKCP</sequence>
<reference evidence="3 4" key="1">
    <citation type="journal article" date="2022" name="Nat. Plants">
        <title>Genomes of leafy and leafless Platanthera orchids illuminate the evolution of mycoheterotrophy.</title>
        <authorList>
            <person name="Li M.H."/>
            <person name="Liu K.W."/>
            <person name="Li Z."/>
            <person name="Lu H.C."/>
            <person name="Ye Q.L."/>
            <person name="Zhang D."/>
            <person name="Wang J.Y."/>
            <person name="Li Y.F."/>
            <person name="Zhong Z.M."/>
            <person name="Liu X."/>
            <person name="Yu X."/>
            <person name="Liu D.K."/>
            <person name="Tu X.D."/>
            <person name="Liu B."/>
            <person name="Hao Y."/>
            <person name="Liao X.Y."/>
            <person name="Jiang Y.T."/>
            <person name="Sun W.H."/>
            <person name="Chen J."/>
            <person name="Chen Y.Q."/>
            <person name="Ai Y."/>
            <person name="Zhai J.W."/>
            <person name="Wu S.S."/>
            <person name="Zhou Z."/>
            <person name="Hsiao Y.Y."/>
            <person name="Wu W.L."/>
            <person name="Chen Y.Y."/>
            <person name="Lin Y.F."/>
            <person name="Hsu J.L."/>
            <person name="Li C.Y."/>
            <person name="Wang Z.W."/>
            <person name="Zhao X."/>
            <person name="Zhong W.Y."/>
            <person name="Ma X.K."/>
            <person name="Ma L."/>
            <person name="Huang J."/>
            <person name="Chen G.Z."/>
            <person name="Huang M.Z."/>
            <person name="Huang L."/>
            <person name="Peng D.H."/>
            <person name="Luo Y.B."/>
            <person name="Zou S.Q."/>
            <person name="Chen S.P."/>
            <person name="Lan S."/>
            <person name="Tsai W.C."/>
            <person name="Van de Peer Y."/>
            <person name="Liu Z.J."/>
        </authorList>
    </citation>
    <scope>NUCLEOTIDE SEQUENCE [LARGE SCALE GENOMIC DNA]</scope>
    <source>
        <strain evidence="3">Lor287</strain>
    </source>
</reference>
<name>A0AAP0AY28_9ASPA</name>
<protein>
    <submittedName>
        <fullName evidence="3">Snakin-1</fullName>
    </submittedName>
</protein>
<dbReference type="PANTHER" id="PTHR23201">
    <property type="entry name" value="EXTENSIN, PROLINE-RICH PROTEIN"/>
    <property type="match status" value="1"/>
</dbReference>
<gene>
    <name evidence="3" type="primary">SN1</name>
    <name evidence="3" type="ORF">KSP39_PZI021563</name>
</gene>
<keyword evidence="2" id="KW-0732">Signal</keyword>
<comment type="caution">
    <text evidence="3">The sequence shown here is derived from an EMBL/GenBank/DDBJ whole genome shotgun (WGS) entry which is preliminary data.</text>
</comment>
<dbReference type="PANTHER" id="PTHR23201:SF118">
    <property type="entry name" value="GIBBERELLIN STIMULATED TRANSCRIPT RELATED PROTEIN 1"/>
    <property type="match status" value="1"/>
</dbReference>
<feature type="chain" id="PRO_5043005289" evidence="2">
    <location>
        <begin position="32"/>
        <end position="97"/>
    </location>
</feature>
<dbReference type="Pfam" id="PF02704">
    <property type="entry name" value="GASA"/>
    <property type="match status" value="1"/>
</dbReference>
<organism evidence="3 4">
    <name type="scientific">Platanthera zijinensis</name>
    <dbReference type="NCBI Taxonomy" id="2320716"/>
    <lineage>
        <taxon>Eukaryota</taxon>
        <taxon>Viridiplantae</taxon>
        <taxon>Streptophyta</taxon>
        <taxon>Embryophyta</taxon>
        <taxon>Tracheophyta</taxon>
        <taxon>Spermatophyta</taxon>
        <taxon>Magnoliopsida</taxon>
        <taxon>Liliopsida</taxon>
        <taxon>Asparagales</taxon>
        <taxon>Orchidaceae</taxon>
        <taxon>Orchidoideae</taxon>
        <taxon>Orchideae</taxon>
        <taxon>Orchidinae</taxon>
        <taxon>Platanthera</taxon>
    </lineage>
</organism>
<keyword evidence="4" id="KW-1185">Reference proteome</keyword>
<dbReference type="AlphaFoldDB" id="A0AAP0AY28"/>
<evidence type="ECO:0000313" key="3">
    <source>
        <dbReference type="EMBL" id="KAK8918889.1"/>
    </source>
</evidence>
<dbReference type="Proteomes" id="UP001418222">
    <property type="component" value="Unassembled WGS sequence"/>
</dbReference>
<dbReference type="InterPro" id="IPR003854">
    <property type="entry name" value="GASA"/>
</dbReference>
<evidence type="ECO:0000313" key="4">
    <source>
        <dbReference type="Proteomes" id="UP001418222"/>
    </source>
</evidence>
<evidence type="ECO:0000256" key="2">
    <source>
        <dbReference type="SAM" id="SignalP"/>
    </source>
</evidence>
<dbReference type="EMBL" id="JBBWWQ010000019">
    <property type="protein sequence ID" value="KAK8918889.1"/>
    <property type="molecule type" value="Genomic_DNA"/>
</dbReference>
<accession>A0AAP0AY28</accession>
<evidence type="ECO:0000256" key="1">
    <source>
        <dbReference type="ARBA" id="ARBA00010582"/>
    </source>
</evidence>
<feature type="signal peptide" evidence="2">
    <location>
        <begin position="1"/>
        <end position="31"/>
    </location>
</feature>
<comment type="similarity">
    <text evidence="1">Belongs to the GASA family.</text>
</comment>